<sequence length="430" mass="47544">MTAHFLAKPASRRQYREGFLSALLFYLLVVNNPIFGPVTTTRVAVMLLLIVWLIMSPNKLFRIDRRVLFLSLIPVFIFALSLVSYALNGGALYSVYSWLFMALVVILVGGLSSQWTLAQVEGFLWGAVIVALGVWALVVVGMAVTDVNVFNPSHVRRWFSEDYFSNLNRFMNVQFIFCSLALGALALNMVRSRIFALCAAVLVASSIGMFLYTGSRQNVLAVVCVAALLIVAVYFSSDKAGVMLRHLIRWVYRSVLVLVLLGLLAFLGVEYGLVDSDYMLERFFGAFHSGHITDSDATRLYLASQAVGASLLPLGIGPGNFVGIYGYYPHNGYLGLAAEVGAYGVVFIMGVFFVGVGRLMVRAFRERNHLAILVWLAFFVVAILLANVGTVFRDPLYWGLVGLAAAASQYDVKRCRRRSLRDAGIEYRAD</sequence>
<keyword evidence="1" id="KW-1133">Transmembrane helix</keyword>
<keyword evidence="1" id="KW-0472">Membrane</keyword>
<protein>
    <recommendedName>
        <fullName evidence="4">O-antigen polymerase</fullName>
    </recommendedName>
</protein>
<proteinExistence type="predicted"/>
<evidence type="ECO:0000313" key="3">
    <source>
        <dbReference type="Proteomes" id="UP001564408"/>
    </source>
</evidence>
<evidence type="ECO:0000313" key="2">
    <source>
        <dbReference type="EMBL" id="MEY6432367.1"/>
    </source>
</evidence>
<reference evidence="2 3" key="1">
    <citation type="submission" date="2024-05" db="EMBL/GenBank/DDBJ databases">
        <title>Genome Sequence and Characterization of the New Strain Purple Sulfur Bacterium of Genus Thioalkalicoccus.</title>
        <authorList>
            <person name="Bryantseva I.A."/>
            <person name="Kyndt J.A."/>
            <person name="Imhoff J.F."/>
        </authorList>
    </citation>
    <scope>NUCLEOTIDE SEQUENCE [LARGE SCALE GENOMIC DNA]</scope>
    <source>
        <strain evidence="2 3">Um2</strain>
    </source>
</reference>
<dbReference type="PANTHER" id="PTHR37422">
    <property type="entry name" value="TEICHURONIC ACID BIOSYNTHESIS PROTEIN TUAE"/>
    <property type="match status" value="1"/>
</dbReference>
<keyword evidence="3" id="KW-1185">Reference proteome</keyword>
<dbReference type="PANTHER" id="PTHR37422:SF13">
    <property type="entry name" value="LIPOPOLYSACCHARIDE BIOSYNTHESIS PROTEIN PA4999-RELATED"/>
    <property type="match status" value="1"/>
</dbReference>
<name>A0ABV4BDJ6_9GAMM</name>
<feature type="transmembrane region" description="Helical" evidence="1">
    <location>
        <begin position="218"/>
        <end position="235"/>
    </location>
</feature>
<comment type="caution">
    <text evidence="2">The sequence shown here is derived from an EMBL/GenBank/DDBJ whole genome shotgun (WGS) entry which is preliminary data.</text>
</comment>
<feature type="transmembrane region" description="Helical" evidence="1">
    <location>
        <begin position="340"/>
        <end position="361"/>
    </location>
</feature>
<organism evidence="2 3">
    <name type="scientific">Thioalkalicoccus limnaeus</name>
    <dbReference type="NCBI Taxonomy" id="120681"/>
    <lineage>
        <taxon>Bacteria</taxon>
        <taxon>Pseudomonadati</taxon>
        <taxon>Pseudomonadota</taxon>
        <taxon>Gammaproteobacteria</taxon>
        <taxon>Chromatiales</taxon>
        <taxon>Chromatiaceae</taxon>
        <taxon>Thioalkalicoccus</taxon>
    </lineage>
</organism>
<dbReference type="RefSeq" id="WP_369666748.1">
    <property type="nucleotide sequence ID" value="NZ_JBDKXB010000007.1"/>
</dbReference>
<gene>
    <name evidence="2" type="ORF">ABC977_08110</name>
</gene>
<keyword evidence="1" id="KW-0812">Transmembrane</keyword>
<feature type="transmembrane region" description="Helical" evidence="1">
    <location>
        <begin position="123"/>
        <end position="150"/>
    </location>
</feature>
<evidence type="ECO:0000256" key="1">
    <source>
        <dbReference type="SAM" id="Phobius"/>
    </source>
</evidence>
<dbReference type="Proteomes" id="UP001564408">
    <property type="component" value="Unassembled WGS sequence"/>
</dbReference>
<dbReference type="InterPro" id="IPR051533">
    <property type="entry name" value="WaaL-like"/>
</dbReference>
<feature type="transmembrane region" description="Helical" evidence="1">
    <location>
        <begin position="170"/>
        <end position="187"/>
    </location>
</feature>
<dbReference type="EMBL" id="JBDKXB010000007">
    <property type="protein sequence ID" value="MEY6432367.1"/>
    <property type="molecule type" value="Genomic_DNA"/>
</dbReference>
<feature type="transmembrane region" description="Helical" evidence="1">
    <location>
        <begin position="93"/>
        <end position="111"/>
    </location>
</feature>
<evidence type="ECO:0008006" key="4">
    <source>
        <dbReference type="Google" id="ProtNLM"/>
    </source>
</evidence>
<accession>A0ABV4BDJ6</accession>
<feature type="transmembrane region" description="Helical" evidence="1">
    <location>
        <begin position="67"/>
        <end position="87"/>
    </location>
</feature>
<feature type="transmembrane region" description="Helical" evidence="1">
    <location>
        <begin position="34"/>
        <end position="55"/>
    </location>
</feature>
<feature type="transmembrane region" description="Helical" evidence="1">
    <location>
        <begin position="194"/>
        <end position="212"/>
    </location>
</feature>
<feature type="transmembrane region" description="Helical" evidence="1">
    <location>
        <begin position="255"/>
        <end position="274"/>
    </location>
</feature>
<feature type="transmembrane region" description="Helical" evidence="1">
    <location>
        <begin position="370"/>
        <end position="389"/>
    </location>
</feature>